<protein>
    <submittedName>
        <fullName evidence="1">Uncharacterized protein</fullName>
    </submittedName>
</protein>
<comment type="caution">
    <text evidence="1">The sequence shown here is derived from an EMBL/GenBank/DDBJ whole genome shotgun (WGS) entry which is preliminary data.</text>
</comment>
<gene>
    <name evidence="1" type="ORF">S01H4_40477</name>
</gene>
<organism evidence="1">
    <name type="scientific">marine sediment metagenome</name>
    <dbReference type="NCBI Taxonomy" id="412755"/>
    <lineage>
        <taxon>unclassified sequences</taxon>
        <taxon>metagenomes</taxon>
        <taxon>ecological metagenomes</taxon>
    </lineage>
</organism>
<feature type="non-terminal residue" evidence="1">
    <location>
        <position position="58"/>
    </location>
</feature>
<name>X1CFA9_9ZZZZ</name>
<accession>X1CFA9</accession>
<proteinExistence type="predicted"/>
<sequence length="58" mass="6589">MWDTTIVGDAPIDEYGYYELDVYVDSLDLVLMTVGPHDVWSSYAGDWGGSFWRLKPAD</sequence>
<dbReference type="AlphaFoldDB" id="X1CFA9"/>
<evidence type="ECO:0000313" key="1">
    <source>
        <dbReference type="EMBL" id="GAG91797.1"/>
    </source>
</evidence>
<reference evidence="1" key="1">
    <citation type="journal article" date="2014" name="Front. Microbiol.">
        <title>High frequency of phylogenetically diverse reductive dehalogenase-homologous genes in deep subseafloor sedimentary metagenomes.</title>
        <authorList>
            <person name="Kawai M."/>
            <person name="Futagami T."/>
            <person name="Toyoda A."/>
            <person name="Takaki Y."/>
            <person name="Nishi S."/>
            <person name="Hori S."/>
            <person name="Arai W."/>
            <person name="Tsubouchi T."/>
            <person name="Morono Y."/>
            <person name="Uchiyama I."/>
            <person name="Ito T."/>
            <person name="Fujiyama A."/>
            <person name="Inagaki F."/>
            <person name="Takami H."/>
        </authorList>
    </citation>
    <scope>NUCLEOTIDE SEQUENCE</scope>
    <source>
        <strain evidence="1">Expedition CK06-06</strain>
    </source>
</reference>
<dbReference type="EMBL" id="BART01022044">
    <property type="protein sequence ID" value="GAG91797.1"/>
    <property type="molecule type" value="Genomic_DNA"/>
</dbReference>